<dbReference type="RefSeq" id="WP_155612210.1">
    <property type="nucleotide sequence ID" value="NZ_WNZW01000008.1"/>
</dbReference>
<dbReference type="AlphaFoldDB" id="A0A7X3CQ41"/>
<feature type="transmembrane region" description="Helical" evidence="1">
    <location>
        <begin position="126"/>
        <end position="146"/>
    </location>
</feature>
<gene>
    <name evidence="2" type="ORF">GNP95_17775</name>
</gene>
<keyword evidence="1" id="KW-0812">Transmembrane</keyword>
<dbReference type="Pfam" id="PF22564">
    <property type="entry name" value="HAAS"/>
    <property type="match status" value="1"/>
</dbReference>
<sequence length="201" mass="21600">MTKSEFISLLSTHLSALPPEERHELMEDYEAHFAFGLQNGKTEEEIVRELGDPAELAQEALGNRSAPQHPLYWFGESPQGQTDAVPPGDRGTRYRKAAPAIYAGLFFLNLVMMPLLAALWAAGLALALGAVGGIVSPAALLLEYAFNGALLPAKAFAALTLVGIGILLAISTRHAYSGILKLSASYWAWNVRVAKGVKINE</sequence>
<name>A0A7X3CQ41_9BACL</name>
<evidence type="ECO:0000256" key="1">
    <source>
        <dbReference type="SAM" id="Phobius"/>
    </source>
</evidence>
<keyword evidence="1" id="KW-1133">Transmembrane helix</keyword>
<feature type="transmembrane region" description="Helical" evidence="1">
    <location>
        <begin position="100"/>
        <end position="120"/>
    </location>
</feature>
<comment type="caution">
    <text evidence="2">The sequence shown here is derived from an EMBL/GenBank/DDBJ whole genome shotgun (WGS) entry which is preliminary data.</text>
</comment>
<organism evidence="2 3">
    <name type="scientific">Paenibacillus woosongensis</name>
    <dbReference type="NCBI Taxonomy" id="307580"/>
    <lineage>
        <taxon>Bacteria</taxon>
        <taxon>Bacillati</taxon>
        <taxon>Bacillota</taxon>
        <taxon>Bacilli</taxon>
        <taxon>Bacillales</taxon>
        <taxon>Paenibacillaceae</taxon>
        <taxon>Paenibacillus</taxon>
    </lineage>
</organism>
<dbReference type="Proteomes" id="UP000447876">
    <property type="component" value="Unassembled WGS sequence"/>
</dbReference>
<dbReference type="OrthoDB" id="9804829at2"/>
<feature type="transmembrane region" description="Helical" evidence="1">
    <location>
        <begin position="155"/>
        <end position="176"/>
    </location>
</feature>
<evidence type="ECO:0000313" key="2">
    <source>
        <dbReference type="EMBL" id="MUG46827.1"/>
    </source>
</evidence>
<reference evidence="2 3" key="1">
    <citation type="submission" date="2019-11" db="EMBL/GenBank/DDBJ databases">
        <title>Draft genome sequences of five Paenibacillus species of dairy origin.</title>
        <authorList>
            <person name="Olajide A.M."/>
            <person name="Chen S."/>
            <person name="Lapointe G."/>
        </authorList>
    </citation>
    <scope>NUCLEOTIDE SEQUENCE [LARGE SCALE GENOMIC DNA]</scope>
    <source>
        <strain evidence="2 3">12CR55</strain>
    </source>
</reference>
<protein>
    <submittedName>
        <fullName evidence="2">DUF1700 domain-containing protein</fullName>
    </submittedName>
</protein>
<accession>A0A7X3CQ41</accession>
<evidence type="ECO:0000313" key="3">
    <source>
        <dbReference type="Proteomes" id="UP000447876"/>
    </source>
</evidence>
<keyword evidence="1" id="KW-0472">Membrane</keyword>
<dbReference type="EMBL" id="WNZW01000008">
    <property type="protein sequence ID" value="MUG46827.1"/>
    <property type="molecule type" value="Genomic_DNA"/>
</dbReference>
<proteinExistence type="predicted"/>